<dbReference type="Proteomes" id="UP000428333">
    <property type="component" value="Linkage Group LG04"/>
</dbReference>
<evidence type="ECO:0000256" key="7">
    <source>
        <dbReference type="ARBA" id="ARBA00022989"/>
    </source>
</evidence>
<feature type="transmembrane region" description="Helical" evidence="10">
    <location>
        <begin position="110"/>
        <end position="129"/>
    </location>
</feature>
<evidence type="ECO:0000256" key="8">
    <source>
        <dbReference type="ARBA" id="ARBA00023065"/>
    </source>
</evidence>
<keyword evidence="5" id="KW-1003">Cell membrane</keyword>
<comment type="similarity">
    <text evidence="3">Belongs to the SLAC1 S-type anion channel family.</text>
</comment>
<evidence type="ECO:0000256" key="4">
    <source>
        <dbReference type="ARBA" id="ARBA00022448"/>
    </source>
</evidence>
<dbReference type="Gene3D" id="1.50.10.150">
    <property type="entry name" value="Voltage-dependent anion channel"/>
    <property type="match status" value="1"/>
</dbReference>
<evidence type="ECO:0000256" key="10">
    <source>
        <dbReference type="SAM" id="Phobius"/>
    </source>
</evidence>
<evidence type="ECO:0008006" key="13">
    <source>
        <dbReference type="Google" id="ProtNLM"/>
    </source>
</evidence>
<feature type="transmembrane region" description="Helical" evidence="10">
    <location>
        <begin position="141"/>
        <end position="160"/>
    </location>
</feature>
<dbReference type="GO" id="GO:0012505">
    <property type="term" value="C:endomembrane system"/>
    <property type="evidence" value="ECO:0007669"/>
    <property type="project" value="UniProtKB-SubCell"/>
</dbReference>
<dbReference type="AlphaFoldDB" id="A0A6A4LLI0"/>
<accession>A0A6A4LLI0</accession>
<keyword evidence="8" id="KW-0406">Ion transport</keyword>
<dbReference type="InterPro" id="IPR004695">
    <property type="entry name" value="SLAC1/Mae1/Ssu1/TehA"/>
</dbReference>
<evidence type="ECO:0000313" key="11">
    <source>
        <dbReference type="EMBL" id="KAE9461656.1"/>
    </source>
</evidence>
<evidence type="ECO:0000313" key="12">
    <source>
        <dbReference type="Proteomes" id="UP000428333"/>
    </source>
</evidence>
<dbReference type="PANTHER" id="PTHR31269:SF60">
    <property type="entry name" value="S-TYPE ANION CHANNEL SLAH1"/>
    <property type="match status" value="1"/>
</dbReference>
<evidence type="ECO:0000256" key="6">
    <source>
        <dbReference type="ARBA" id="ARBA00022692"/>
    </source>
</evidence>
<comment type="subcellular location">
    <subcellularLocation>
        <location evidence="2">Cell membrane</location>
    </subcellularLocation>
    <subcellularLocation>
        <location evidence="1">Endomembrane system</location>
        <topology evidence="1">Multi-pass membrane protein</topology>
    </subcellularLocation>
</comment>
<sequence length="234" mass="25593">MANFASFLAVFRLENDLIPDSLLGVCGTVVDSRREGLRAVVYVGKAVFIGVCQSHESIISIGNLVVAWAAAEMGWREFAICVFTLGAAHYLVLFVTLYQRLSGGCRTPARLRPVFFLFVAAPSVGSLAWKSISGTFDVASKMLFFLALFLFISLACRPLFFKKSMKRFSVAWWAYSFPVSFLALASAEYAKQVNGIGAPGLTLILSSLSILVFLCVMVFTALNTDLLLRENDGV</sequence>
<keyword evidence="9 10" id="KW-0472">Membrane</keyword>
<dbReference type="GO" id="GO:0006873">
    <property type="term" value="P:intracellular monoatomic ion homeostasis"/>
    <property type="evidence" value="ECO:0007669"/>
    <property type="project" value="InterPro"/>
</dbReference>
<name>A0A6A4LLI0_9ERIC</name>
<feature type="non-terminal residue" evidence="11">
    <location>
        <position position="234"/>
    </location>
</feature>
<dbReference type="OrthoDB" id="1867618at2759"/>
<keyword evidence="7 10" id="KW-1133">Transmembrane helix</keyword>
<dbReference type="InterPro" id="IPR030183">
    <property type="entry name" value="SLAC/SLAH"/>
</dbReference>
<protein>
    <recommendedName>
        <fullName evidence="13">C4-dicarboxylate transporter/malic acid transport protein</fullName>
    </recommendedName>
</protein>
<dbReference type="InterPro" id="IPR038665">
    <property type="entry name" value="Voltage-dep_anion_channel_sf"/>
</dbReference>
<keyword evidence="4" id="KW-0813">Transport</keyword>
<dbReference type="GO" id="GO:0005886">
    <property type="term" value="C:plasma membrane"/>
    <property type="evidence" value="ECO:0007669"/>
    <property type="project" value="UniProtKB-SubCell"/>
</dbReference>
<evidence type="ECO:0000256" key="2">
    <source>
        <dbReference type="ARBA" id="ARBA00004236"/>
    </source>
</evidence>
<evidence type="ECO:0000256" key="9">
    <source>
        <dbReference type="ARBA" id="ARBA00023136"/>
    </source>
</evidence>
<dbReference type="Pfam" id="PF03595">
    <property type="entry name" value="SLAC1"/>
    <property type="match status" value="1"/>
</dbReference>
<proteinExistence type="inferred from homology"/>
<feature type="transmembrane region" description="Helical" evidence="10">
    <location>
        <begin position="196"/>
        <end position="222"/>
    </location>
</feature>
<organism evidence="11 12">
    <name type="scientific">Rhododendron williamsianum</name>
    <dbReference type="NCBI Taxonomy" id="262921"/>
    <lineage>
        <taxon>Eukaryota</taxon>
        <taxon>Viridiplantae</taxon>
        <taxon>Streptophyta</taxon>
        <taxon>Embryophyta</taxon>
        <taxon>Tracheophyta</taxon>
        <taxon>Spermatophyta</taxon>
        <taxon>Magnoliopsida</taxon>
        <taxon>eudicotyledons</taxon>
        <taxon>Gunneridae</taxon>
        <taxon>Pentapetalae</taxon>
        <taxon>asterids</taxon>
        <taxon>Ericales</taxon>
        <taxon>Ericaceae</taxon>
        <taxon>Ericoideae</taxon>
        <taxon>Rhodoreae</taxon>
        <taxon>Rhododendron</taxon>
    </lineage>
</organism>
<reference evidence="11 12" key="1">
    <citation type="journal article" date="2019" name="Genome Biol. Evol.">
        <title>The Rhododendron genome and chromosomal organization provide insight into shared whole-genome duplications across the heath family (Ericaceae).</title>
        <authorList>
            <person name="Soza V.L."/>
            <person name="Lindsley D."/>
            <person name="Waalkes A."/>
            <person name="Ramage E."/>
            <person name="Patwardhan R.P."/>
            <person name="Burton J.N."/>
            <person name="Adey A."/>
            <person name="Kumar A."/>
            <person name="Qiu R."/>
            <person name="Shendure J."/>
            <person name="Hall B."/>
        </authorList>
    </citation>
    <scope>NUCLEOTIDE SEQUENCE [LARGE SCALE GENOMIC DNA]</scope>
    <source>
        <strain evidence="11">RSF 1966-606</strain>
    </source>
</reference>
<comment type="caution">
    <text evidence="11">The sequence shown here is derived from an EMBL/GenBank/DDBJ whole genome shotgun (WGS) entry which is preliminary data.</text>
</comment>
<evidence type="ECO:0000256" key="3">
    <source>
        <dbReference type="ARBA" id="ARBA00007808"/>
    </source>
</evidence>
<keyword evidence="6 10" id="KW-0812">Transmembrane</keyword>
<gene>
    <name evidence="11" type="ORF">C3L33_06435</name>
</gene>
<keyword evidence="12" id="KW-1185">Reference proteome</keyword>
<evidence type="ECO:0000256" key="1">
    <source>
        <dbReference type="ARBA" id="ARBA00004127"/>
    </source>
</evidence>
<dbReference type="EMBL" id="QEFC01000952">
    <property type="protein sequence ID" value="KAE9461656.1"/>
    <property type="molecule type" value="Genomic_DNA"/>
</dbReference>
<evidence type="ECO:0000256" key="5">
    <source>
        <dbReference type="ARBA" id="ARBA00022475"/>
    </source>
</evidence>
<dbReference type="GO" id="GO:0008308">
    <property type="term" value="F:voltage-gated monoatomic anion channel activity"/>
    <property type="evidence" value="ECO:0007669"/>
    <property type="project" value="InterPro"/>
</dbReference>
<feature type="non-terminal residue" evidence="11">
    <location>
        <position position="1"/>
    </location>
</feature>
<feature type="transmembrane region" description="Helical" evidence="10">
    <location>
        <begin position="77"/>
        <end position="98"/>
    </location>
</feature>
<dbReference type="PANTHER" id="PTHR31269">
    <property type="entry name" value="S-TYPE ANION CHANNEL SLAH3"/>
    <property type="match status" value="1"/>
</dbReference>
<feature type="transmembrane region" description="Helical" evidence="10">
    <location>
        <begin position="172"/>
        <end position="190"/>
    </location>
</feature>